<dbReference type="PATRIC" id="fig|1348662.3.peg.641"/>
<dbReference type="GeneID" id="78249472"/>
<proteinExistence type="predicted"/>
<dbReference type="HOGENOM" id="CLU_859734_0_0_11"/>
<dbReference type="eggNOG" id="COG0346">
    <property type="taxonomic scope" value="Bacteria"/>
</dbReference>
<gene>
    <name evidence="1" type="ORF">CARG_03260</name>
</gene>
<evidence type="ECO:0000313" key="2">
    <source>
        <dbReference type="Proteomes" id="UP000016943"/>
    </source>
</evidence>
<dbReference type="RefSeq" id="WP_020975955.1">
    <property type="nucleotide sequence ID" value="NC_022198.1"/>
</dbReference>
<name>U3GU05_9CORY</name>
<evidence type="ECO:0008006" key="3">
    <source>
        <dbReference type="Google" id="ProtNLM"/>
    </source>
</evidence>
<dbReference type="Gene3D" id="3.10.180.10">
    <property type="entry name" value="2,3-Dihydroxybiphenyl 1,2-Dioxygenase, domain 1"/>
    <property type="match status" value="2"/>
</dbReference>
<dbReference type="KEGG" id="caz:CARG_03260"/>
<dbReference type="Proteomes" id="UP000016943">
    <property type="component" value="Chromosome"/>
</dbReference>
<sequence>MSEVKLGRIGVVVYDVKSAMEHYTKVYGITDWSVETIEENNAVSYGRKGIKASWTSAIGSTSNITFELVQPLSGESPFMEHLRTKREGICFLRVITDPTRPSYVKRCYVGGGRSFYDTREYLGGFLLEMSTDMDERPEAVEGILPTQGIYHFGVLVHDVLKTLPFYRDIFGIERFECKTWETGFGRLDDSMYRGEKVDHGYFTAQGHCADFGFEIIQCNHGPSHYNREFFDILGPGIHHIFPWMVATQDYSTPAEAEAAWTRVIELMSDEGMSLCMGSPLRGGAAEFGYFDTFDNLGGYLIEGVIRREAPAEEFASPDWVIEY</sequence>
<protein>
    <recommendedName>
        <fullName evidence="3">VOC domain-containing protein</fullName>
    </recommendedName>
</protein>
<dbReference type="STRING" id="1348662.CARG_03260"/>
<reference evidence="1 2" key="1">
    <citation type="journal article" date="2013" name="Genome Announc.">
        <title>Whole-Genome Sequence of the Clinical Strain Corynebacterium argentoratense DSM 44202, Isolated from a Human Throat Specimen.</title>
        <authorList>
            <person name="Bomholt C."/>
            <person name="Glaub A."/>
            <person name="Gravermann K."/>
            <person name="Albersmeier A."/>
            <person name="Brinkrolf K."/>
            <person name="Ruckert C."/>
            <person name="Tauch A."/>
        </authorList>
    </citation>
    <scope>NUCLEOTIDE SEQUENCE [LARGE SCALE GENOMIC DNA]</scope>
    <source>
        <strain evidence="1">DSM 44202</strain>
    </source>
</reference>
<dbReference type="AlphaFoldDB" id="U3GU05"/>
<dbReference type="EMBL" id="CP006365">
    <property type="protein sequence ID" value="AGU14804.1"/>
    <property type="molecule type" value="Genomic_DNA"/>
</dbReference>
<dbReference type="InterPro" id="IPR029068">
    <property type="entry name" value="Glyas_Bleomycin-R_OHBP_Dase"/>
</dbReference>
<dbReference type="OrthoDB" id="4578369at2"/>
<accession>U3GU05</accession>
<organism evidence="1 2">
    <name type="scientific">Corynebacterium argentoratense DSM 44202</name>
    <dbReference type="NCBI Taxonomy" id="1348662"/>
    <lineage>
        <taxon>Bacteria</taxon>
        <taxon>Bacillati</taxon>
        <taxon>Actinomycetota</taxon>
        <taxon>Actinomycetes</taxon>
        <taxon>Mycobacteriales</taxon>
        <taxon>Corynebacteriaceae</taxon>
        <taxon>Corynebacterium</taxon>
    </lineage>
</organism>
<evidence type="ECO:0000313" key="1">
    <source>
        <dbReference type="EMBL" id="AGU14804.1"/>
    </source>
</evidence>
<dbReference type="SUPFAM" id="SSF54593">
    <property type="entry name" value="Glyoxalase/Bleomycin resistance protein/Dihydroxybiphenyl dioxygenase"/>
    <property type="match status" value="1"/>
</dbReference>
<keyword evidence="2" id="KW-1185">Reference proteome</keyword>